<gene>
    <name evidence="2" type="ORF">B0T21DRAFT_344540</name>
</gene>
<dbReference type="AlphaFoldDB" id="A0AA40K396"/>
<reference evidence="2" key="1">
    <citation type="submission" date="2023-06" db="EMBL/GenBank/DDBJ databases">
        <title>Genome-scale phylogeny and comparative genomics of the fungal order Sordariales.</title>
        <authorList>
            <consortium name="Lawrence Berkeley National Laboratory"/>
            <person name="Hensen N."/>
            <person name="Bonometti L."/>
            <person name="Westerberg I."/>
            <person name="Brannstrom I.O."/>
            <person name="Guillou S."/>
            <person name="Cros-Aarteil S."/>
            <person name="Calhoun S."/>
            <person name="Haridas S."/>
            <person name="Kuo A."/>
            <person name="Mondo S."/>
            <person name="Pangilinan J."/>
            <person name="Riley R."/>
            <person name="Labutti K."/>
            <person name="Andreopoulos B."/>
            <person name="Lipzen A."/>
            <person name="Chen C."/>
            <person name="Yanf M."/>
            <person name="Daum C."/>
            <person name="Ng V."/>
            <person name="Clum A."/>
            <person name="Steindorff A."/>
            <person name="Ohm R."/>
            <person name="Martin F."/>
            <person name="Silar P."/>
            <person name="Natvig D."/>
            <person name="Lalanne C."/>
            <person name="Gautier V."/>
            <person name="Ament-Velasquez S.L."/>
            <person name="Kruys A."/>
            <person name="Hutchinson M.I."/>
            <person name="Powell A.J."/>
            <person name="Barry K."/>
            <person name="Miller A.N."/>
            <person name="Grigoriev I.V."/>
            <person name="Debuchy R."/>
            <person name="Gladieux P."/>
            <person name="Thoren M.H."/>
            <person name="Johannesson H."/>
        </authorList>
    </citation>
    <scope>NUCLEOTIDE SEQUENCE</scope>
    <source>
        <strain evidence="2">CBS 540.89</strain>
    </source>
</reference>
<dbReference type="EMBL" id="JAUKTV010000002">
    <property type="protein sequence ID" value="KAK0744316.1"/>
    <property type="molecule type" value="Genomic_DNA"/>
</dbReference>
<sequence>MSAYQPRCCQCGAMLVISNSCAHCHHPQCTDTRDPDPDFYNRWAPKVGRDLTLKTLVKELNSKGVEEKSLGKNFVKVNTDNKKSKENNNNQDNQQKKKGRVILDCLIGNKKIYSRALQEVGKMSNGSICQSANTLARKTLMM</sequence>
<accession>A0AA40K396</accession>
<dbReference type="Proteomes" id="UP001172159">
    <property type="component" value="Unassembled WGS sequence"/>
</dbReference>
<comment type="caution">
    <text evidence="2">The sequence shown here is derived from an EMBL/GenBank/DDBJ whole genome shotgun (WGS) entry which is preliminary data.</text>
</comment>
<proteinExistence type="predicted"/>
<feature type="region of interest" description="Disordered" evidence="1">
    <location>
        <begin position="71"/>
        <end position="95"/>
    </location>
</feature>
<name>A0AA40K396_9PEZI</name>
<keyword evidence="3" id="KW-1185">Reference proteome</keyword>
<evidence type="ECO:0000313" key="3">
    <source>
        <dbReference type="Proteomes" id="UP001172159"/>
    </source>
</evidence>
<organism evidence="2 3">
    <name type="scientific">Apiosordaria backusii</name>
    <dbReference type="NCBI Taxonomy" id="314023"/>
    <lineage>
        <taxon>Eukaryota</taxon>
        <taxon>Fungi</taxon>
        <taxon>Dikarya</taxon>
        <taxon>Ascomycota</taxon>
        <taxon>Pezizomycotina</taxon>
        <taxon>Sordariomycetes</taxon>
        <taxon>Sordariomycetidae</taxon>
        <taxon>Sordariales</taxon>
        <taxon>Lasiosphaeriaceae</taxon>
        <taxon>Apiosordaria</taxon>
    </lineage>
</organism>
<protein>
    <submittedName>
        <fullName evidence="2">Uncharacterized protein</fullName>
    </submittedName>
</protein>
<evidence type="ECO:0000313" key="2">
    <source>
        <dbReference type="EMBL" id="KAK0744316.1"/>
    </source>
</evidence>
<evidence type="ECO:0000256" key="1">
    <source>
        <dbReference type="SAM" id="MobiDB-lite"/>
    </source>
</evidence>